<evidence type="ECO:0000313" key="5">
    <source>
        <dbReference type="Proteomes" id="UP000076079"/>
    </source>
</evidence>
<keyword evidence="5" id="KW-1185">Reference proteome</keyword>
<dbReference type="KEGG" id="abac:LuPra_05818"/>
<dbReference type="EMBL" id="CP015136">
    <property type="protein sequence ID" value="AMY12541.1"/>
    <property type="molecule type" value="Genomic_DNA"/>
</dbReference>
<reference evidence="4 5" key="1">
    <citation type="journal article" date="2016" name="Genome Announc.">
        <title>First Complete Genome Sequence of a Subdivision 6 Acidobacterium Strain.</title>
        <authorList>
            <person name="Huang S."/>
            <person name="Vieira S."/>
            <person name="Bunk B."/>
            <person name="Riedel T."/>
            <person name="Sproer C."/>
            <person name="Overmann J."/>
        </authorList>
    </citation>
    <scope>NUCLEOTIDE SEQUENCE [LARGE SCALE GENOMIC DNA]</scope>
    <source>
        <strain evidence="5">DSM 100886 HEG_-6_39</strain>
    </source>
</reference>
<dbReference type="AlphaFoldDB" id="A0A143PVY8"/>
<dbReference type="UniPathway" id="UPA00344"/>
<dbReference type="GO" id="GO:0000166">
    <property type="term" value="F:nucleotide binding"/>
    <property type="evidence" value="ECO:0007669"/>
    <property type="project" value="UniProtKB-KW"/>
</dbReference>
<dbReference type="Pfam" id="PF02597">
    <property type="entry name" value="ThiS"/>
    <property type="match status" value="1"/>
</dbReference>
<protein>
    <recommendedName>
        <fullName evidence="3">Molybdopterin synthase sulfur carrier subunit</fullName>
    </recommendedName>
</protein>
<dbReference type="Gene3D" id="3.10.20.30">
    <property type="match status" value="1"/>
</dbReference>
<proteinExistence type="inferred from homology"/>
<evidence type="ECO:0000256" key="3">
    <source>
        <dbReference type="ARBA" id="ARBA00024247"/>
    </source>
</evidence>
<dbReference type="RefSeq" id="WP_110173989.1">
    <property type="nucleotide sequence ID" value="NZ_CP015136.1"/>
</dbReference>
<gene>
    <name evidence="4" type="primary">moaD</name>
    <name evidence="4" type="ORF">LuPra_05818</name>
</gene>
<name>A0A143PVY8_LUTPR</name>
<dbReference type="CDD" id="cd00754">
    <property type="entry name" value="Ubl_MoaD"/>
    <property type="match status" value="1"/>
</dbReference>
<dbReference type="PANTHER" id="PTHR33359:SF1">
    <property type="entry name" value="MOLYBDOPTERIN SYNTHASE SULFUR CARRIER SUBUNIT"/>
    <property type="match status" value="1"/>
</dbReference>
<sequence length="81" mass="8484">MSVTVRLFARLREIAGTDELSRPVGAPATVADVWQGMTGEWPALTPYAGSLSCAVNAQYARMTTAVQDGDEVAFLPPVSGG</sequence>
<evidence type="ECO:0000313" key="4">
    <source>
        <dbReference type="EMBL" id="AMY12541.1"/>
    </source>
</evidence>
<reference evidence="5" key="2">
    <citation type="submission" date="2016-04" db="EMBL/GenBank/DDBJ databases">
        <title>First Complete Genome Sequence of a Subdivision 6 Acidobacterium.</title>
        <authorList>
            <person name="Huang S."/>
            <person name="Vieira S."/>
            <person name="Bunk B."/>
            <person name="Riedel T."/>
            <person name="Sproeer C."/>
            <person name="Overmann J."/>
        </authorList>
    </citation>
    <scope>NUCLEOTIDE SEQUENCE [LARGE SCALE GENOMIC DNA]</scope>
    <source>
        <strain evidence="5">DSM 100886 HEG_-6_39</strain>
    </source>
</reference>
<dbReference type="InterPro" id="IPR044672">
    <property type="entry name" value="MOCS2A"/>
</dbReference>
<organism evidence="4 5">
    <name type="scientific">Luteitalea pratensis</name>
    <dbReference type="NCBI Taxonomy" id="1855912"/>
    <lineage>
        <taxon>Bacteria</taxon>
        <taxon>Pseudomonadati</taxon>
        <taxon>Acidobacteriota</taxon>
        <taxon>Vicinamibacteria</taxon>
        <taxon>Vicinamibacterales</taxon>
        <taxon>Vicinamibacteraceae</taxon>
        <taxon>Luteitalea</taxon>
    </lineage>
</organism>
<keyword evidence="1" id="KW-0547">Nucleotide-binding</keyword>
<dbReference type="OrthoDB" id="9801945at2"/>
<evidence type="ECO:0000256" key="1">
    <source>
        <dbReference type="ARBA" id="ARBA00022741"/>
    </source>
</evidence>
<accession>A0A143PVY8</accession>
<evidence type="ECO:0000256" key="2">
    <source>
        <dbReference type="ARBA" id="ARBA00024200"/>
    </source>
</evidence>
<dbReference type="GO" id="GO:0006777">
    <property type="term" value="P:Mo-molybdopterin cofactor biosynthetic process"/>
    <property type="evidence" value="ECO:0007669"/>
    <property type="project" value="InterPro"/>
</dbReference>
<dbReference type="Proteomes" id="UP000076079">
    <property type="component" value="Chromosome"/>
</dbReference>
<dbReference type="PANTHER" id="PTHR33359">
    <property type="entry name" value="MOLYBDOPTERIN SYNTHASE SULFUR CARRIER SUBUNIT"/>
    <property type="match status" value="1"/>
</dbReference>
<dbReference type="GO" id="GO:1990133">
    <property type="term" value="C:molybdopterin adenylyltransferase complex"/>
    <property type="evidence" value="ECO:0007669"/>
    <property type="project" value="TreeGrafter"/>
</dbReference>
<dbReference type="SUPFAM" id="SSF54285">
    <property type="entry name" value="MoaD/ThiS"/>
    <property type="match status" value="1"/>
</dbReference>
<dbReference type="InterPro" id="IPR016155">
    <property type="entry name" value="Mopterin_synth/thiamin_S_b"/>
</dbReference>
<dbReference type="InterPro" id="IPR003749">
    <property type="entry name" value="ThiS/MoaD-like"/>
</dbReference>
<comment type="similarity">
    <text evidence="2">Belongs to the MoaD family.</text>
</comment>
<dbReference type="STRING" id="1855912.LuPra_05818"/>
<dbReference type="InterPro" id="IPR012675">
    <property type="entry name" value="Beta-grasp_dom_sf"/>
</dbReference>